<reference evidence="2" key="1">
    <citation type="submission" date="2016-10" db="EMBL/GenBank/DDBJ databases">
        <authorList>
            <person name="Varghese N."/>
            <person name="Submissions S."/>
        </authorList>
    </citation>
    <scope>NUCLEOTIDE SEQUENCE [LARGE SCALE GENOMIC DNA]</scope>
    <source>
        <strain evidence="2">DSM 19110</strain>
    </source>
</reference>
<keyword evidence="2" id="KW-1185">Reference proteome</keyword>
<accession>A0A1H0FA54</accession>
<gene>
    <name evidence="1" type="ORF">SAMN05421820_110119</name>
</gene>
<dbReference type="Pfam" id="PF12771">
    <property type="entry name" value="SusD-like_2"/>
    <property type="match status" value="1"/>
</dbReference>
<dbReference type="AlphaFoldDB" id="A0A1H0FA54"/>
<proteinExistence type="predicted"/>
<dbReference type="Gene3D" id="1.25.40.390">
    <property type="match status" value="1"/>
</dbReference>
<dbReference type="PROSITE" id="PS51257">
    <property type="entry name" value="PROKAR_LIPOPROTEIN"/>
    <property type="match status" value="1"/>
</dbReference>
<dbReference type="InterPro" id="IPR011990">
    <property type="entry name" value="TPR-like_helical_dom_sf"/>
</dbReference>
<evidence type="ECO:0000313" key="1">
    <source>
        <dbReference type="EMBL" id="SDN91597.1"/>
    </source>
</evidence>
<dbReference type="EMBL" id="FNGY01000010">
    <property type="protein sequence ID" value="SDN91597.1"/>
    <property type="molecule type" value="Genomic_DNA"/>
</dbReference>
<evidence type="ECO:0000313" key="2">
    <source>
        <dbReference type="Proteomes" id="UP000183200"/>
    </source>
</evidence>
<organism evidence="1 2">
    <name type="scientific">Pedobacter steynii</name>
    <dbReference type="NCBI Taxonomy" id="430522"/>
    <lineage>
        <taxon>Bacteria</taxon>
        <taxon>Pseudomonadati</taxon>
        <taxon>Bacteroidota</taxon>
        <taxon>Sphingobacteriia</taxon>
        <taxon>Sphingobacteriales</taxon>
        <taxon>Sphingobacteriaceae</taxon>
        <taxon>Pedobacter</taxon>
    </lineage>
</organism>
<dbReference type="RefSeq" id="WP_074611645.1">
    <property type="nucleotide sequence ID" value="NZ_FNGY01000010.1"/>
</dbReference>
<name>A0A1H0FA54_9SPHI</name>
<protein>
    <submittedName>
        <fullName evidence="1">Starch-binding associating with outer membrane</fullName>
    </submittedName>
</protein>
<sequence>MKKIITAILPVLFLVACTKDLSSVNVDPKKPTSVSSSSLFTMAQHGLVDILTSANVNRNVFRLIEQQWQETTYLDESQYDFVTRNIADNLWNAFYREALNNFEASRKIMPSDVPDENQRKNQIAILDIMEIYSWYYLLTTYGNIPFKEALNIDNTFPKYDDALSTYKELLRRLDVDITTLNPAAASFGNADAFYAGDPTKWKRFANSLKLKMAITIADADPAIAKAAAESAVAGGVFNSNDDSAKFPYVSATPNTNPVWIDLIQSGRQDFVAASTIIKIMSDVKDPRLAYYFTKDNKGGYSGGSPGVNSPFSNFSHTAVKTTNTNFPGNILDYAEVQFLMAEAAARTFNVGNTTEFYYNGAIRTSILDWGGSAAEANAYLLQPEVAFATAEGTWKQKIGTQKWLSLYNRGIDAWISHRQLDFPVLALPADAVSGFPTRFTYPVNEQNVNNVNRSAAAAAIGGDVVETKLFFDKF</sequence>
<dbReference type="Proteomes" id="UP000183200">
    <property type="component" value="Unassembled WGS sequence"/>
</dbReference>
<dbReference type="OrthoDB" id="9766256at2"/>
<dbReference type="InterPro" id="IPR041662">
    <property type="entry name" value="SusD-like_2"/>
</dbReference>
<dbReference type="SUPFAM" id="SSF48452">
    <property type="entry name" value="TPR-like"/>
    <property type="match status" value="1"/>
</dbReference>